<reference evidence="1 2" key="1">
    <citation type="submission" date="2019-03" db="EMBL/GenBank/DDBJ databases">
        <title>Genomic analyses of the natural microbiome of Caenorhabditis elegans.</title>
        <authorList>
            <person name="Samuel B."/>
        </authorList>
    </citation>
    <scope>NUCLEOTIDE SEQUENCE [LARGE SCALE GENOMIC DNA]</scope>
    <source>
        <strain evidence="1 2">JUb54</strain>
    </source>
</reference>
<evidence type="ECO:0000313" key="1">
    <source>
        <dbReference type="EMBL" id="TCQ76969.1"/>
    </source>
</evidence>
<dbReference type="AlphaFoldDB" id="A0ABD7QQV7"/>
<dbReference type="Proteomes" id="UP000295263">
    <property type="component" value="Unassembled WGS sequence"/>
</dbReference>
<name>A0ABD7QQV7_RAOOR</name>
<proteinExistence type="predicted"/>
<comment type="caution">
    <text evidence="1">The sequence shown here is derived from an EMBL/GenBank/DDBJ whole genome shotgun (WGS) entry which is preliminary data.</text>
</comment>
<accession>A0ABD7QQV7</accession>
<gene>
    <name evidence="1" type="ORF">EC841_101783</name>
</gene>
<sequence length="41" mass="4942">MDQKFKDEFLKVGITEHRLPVIKRMFSHIAGRYCEDFVVQE</sequence>
<protein>
    <submittedName>
        <fullName evidence="1">Uncharacterized protein</fullName>
    </submittedName>
</protein>
<organism evidence="1 2">
    <name type="scientific">Raoultella ornithinolytica</name>
    <name type="common">Klebsiella ornithinolytica</name>
    <dbReference type="NCBI Taxonomy" id="54291"/>
    <lineage>
        <taxon>Bacteria</taxon>
        <taxon>Pseudomonadati</taxon>
        <taxon>Pseudomonadota</taxon>
        <taxon>Gammaproteobacteria</taxon>
        <taxon>Enterobacterales</taxon>
        <taxon>Enterobacteriaceae</taxon>
        <taxon>Klebsiella/Raoultella group</taxon>
        <taxon>Raoultella</taxon>
    </lineage>
</organism>
<evidence type="ECO:0000313" key="2">
    <source>
        <dbReference type="Proteomes" id="UP000295263"/>
    </source>
</evidence>
<dbReference type="EMBL" id="SLYQ01000001">
    <property type="protein sequence ID" value="TCQ76969.1"/>
    <property type="molecule type" value="Genomic_DNA"/>
</dbReference>